<dbReference type="InterPro" id="IPR010929">
    <property type="entry name" value="PDR_CDR_ABC"/>
</dbReference>
<dbReference type="InterPro" id="IPR027417">
    <property type="entry name" value="P-loop_NTPase"/>
</dbReference>
<dbReference type="InterPro" id="IPR017871">
    <property type="entry name" value="ABC_transporter-like_CS"/>
</dbReference>
<dbReference type="OrthoDB" id="245989at2759"/>
<dbReference type="Pfam" id="PF00005">
    <property type="entry name" value="ABC_tran"/>
    <property type="match status" value="2"/>
</dbReference>
<accession>W9YJQ8</accession>
<feature type="transmembrane region" description="Helical" evidence="10">
    <location>
        <begin position="1476"/>
        <end position="1497"/>
    </location>
</feature>
<dbReference type="Pfam" id="PF14510">
    <property type="entry name" value="ABC_trans_N"/>
    <property type="match status" value="1"/>
</dbReference>
<dbReference type="InterPro" id="IPR034003">
    <property type="entry name" value="ABCG_PDR_2"/>
</dbReference>
<dbReference type="PROSITE" id="PS50893">
    <property type="entry name" value="ABC_TRANSPORTER_2"/>
    <property type="match status" value="2"/>
</dbReference>
<dbReference type="InterPro" id="IPR034001">
    <property type="entry name" value="ABCG_PDR_1"/>
</dbReference>
<dbReference type="FunFam" id="3.40.50.300:FF:000881">
    <property type="entry name" value="ABC multidrug transporter A-1"/>
    <property type="match status" value="1"/>
</dbReference>
<evidence type="ECO:0000256" key="1">
    <source>
        <dbReference type="ARBA" id="ARBA00004141"/>
    </source>
</evidence>
<comment type="caution">
    <text evidence="12">The sequence shown here is derived from an EMBL/GenBank/DDBJ whole genome shotgun (WGS) entry which is preliminary data.</text>
</comment>
<dbReference type="SMART" id="SM00382">
    <property type="entry name" value="AAA"/>
    <property type="match status" value="2"/>
</dbReference>
<dbReference type="InterPro" id="IPR029481">
    <property type="entry name" value="ABC_trans_N"/>
</dbReference>
<comment type="similarity">
    <text evidence="2">Belongs to the ABC transporter superfamily. ABCG family. PDR (TC 3.A.1.205) subfamily.</text>
</comment>
<dbReference type="InterPro" id="IPR003439">
    <property type="entry name" value="ABC_transporter-like_ATP-bd"/>
</dbReference>
<gene>
    <name evidence="12" type="ORF">A1O3_02967</name>
</gene>
<feature type="transmembrane region" description="Helical" evidence="10">
    <location>
        <begin position="630"/>
        <end position="649"/>
    </location>
</feature>
<dbReference type="FunFam" id="3.40.50.300:FF:000054">
    <property type="entry name" value="ABC multidrug transporter atrF"/>
    <property type="match status" value="1"/>
</dbReference>
<dbReference type="SUPFAM" id="SSF52540">
    <property type="entry name" value="P-loop containing nucleoside triphosphate hydrolases"/>
    <property type="match status" value="2"/>
</dbReference>
<dbReference type="CDD" id="cd03232">
    <property type="entry name" value="ABCG_PDR_domain2"/>
    <property type="match status" value="1"/>
</dbReference>
<proteinExistence type="inferred from homology"/>
<dbReference type="Pfam" id="PF06422">
    <property type="entry name" value="PDR_CDR"/>
    <property type="match status" value="1"/>
</dbReference>
<evidence type="ECO:0000256" key="9">
    <source>
        <dbReference type="SAM" id="MobiDB-lite"/>
    </source>
</evidence>
<feature type="compositionally biased region" description="Basic and acidic residues" evidence="9">
    <location>
        <begin position="19"/>
        <end position="40"/>
    </location>
</feature>
<dbReference type="Pfam" id="PF01061">
    <property type="entry name" value="ABC2_membrane"/>
    <property type="match status" value="2"/>
</dbReference>
<dbReference type="PROSITE" id="PS00211">
    <property type="entry name" value="ABC_TRANSPORTER_1"/>
    <property type="match status" value="1"/>
</dbReference>
<dbReference type="InterPro" id="IPR003593">
    <property type="entry name" value="AAA+_ATPase"/>
</dbReference>
<dbReference type="Proteomes" id="UP000019478">
    <property type="component" value="Unassembled WGS sequence"/>
</dbReference>
<dbReference type="EMBL" id="AMGY01000002">
    <property type="protein sequence ID" value="EXJ89900.1"/>
    <property type="molecule type" value="Genomic_DNA"/>
</dbReference>
<evidence type="ECO:0000256" key="7">
    <source>
        <dbReference type="ARBA" id="ARBA00022989"/>
    </source>
</evidence>
<feature type="compositionally biased region" description="Basic and acidic residues" evidence="9">
    <location>
        <begin position="838"/>
        <end position="849"/>
    </location>
</feature>
<comment type="subcellular location">
    <subcellularLocation>
        <location evidence="1">Membrane</location>
        <topology evidence="1">Multi-pass membrane protein</topology>
    </subcellularLocation>
</comment>
<keyword evidence="6" id="KW-0067">ATP-binding</keyword>
<feature type="transmembrane region" description="Helical" evidence="10">
    <location>
        <begin position="1275"/>
        <end position="1305"/>
    </location>
</feature>
<dbReference type="eggNOG" id="KOG0065">
    <property type="taxonomic scope" value="Eukaryota"/>
</dbReference>
<feature type="domain" description="ABC transporter" evidence="11">
    <location>
        <begin position="862"/>
        <end position="1104"/>
    </location>
</feature>
<evidence type="ECO:0000256" key="10">
    <source>
        <dbReference type="SAM" id="Phobius"/>
    </source>
</evidence>
<evidence type="ECO:0000256" key="4">
    <source>
        <dbReference type="ARBA" id="ARBA00022692"/>
    </source>
</evidence>
<name>W9YJQ8_9EURO</name>
<feature type="domain" description="ABC transporter" evidence="11">
    <location>
        <begin position="159"/>
        <end position="408"/>
    </location>
</feature>
<feature type="region of interest" description="Disordered" evidence="9">
    <location>
        <begin position="1"/>
        <end position="66"/>
    </location>
</feature>
<keyword evidence="3" id="KW-0813">Transport</keyword>
<evidence type="ECO:0000256" key="6">
    <source>
        <dbReference type="ARBA" id="ARBA00022840"/>
    </source>
</evidence>
<dbReference type="HOGENOM" id="CLU_000604_35_0_1"/>
<reference evidence="12 13" key="1">
    <citation type="submission" date="2013-03" db="EMBL/GenBank/DDBJ databases">
        <title>The Genome Sequence of Capronia epimyces CBS 606.96.</title>
        <authorList>
            <consortium name="The Broad Institute Genomics Platform"/>
            <person name="Cuomo C."/>
            <person name="de Hoog S."/>
            <person name="Gorbushina A."/>
            <person name="Walker B."/>
            <person name="Young S.K."/>
            <person name="Zeng Q."/>
            <person name="Gargeya S."/>
            <person name="Fitzgerald M."/>
            <person name="Haas B."/>
            <person name="Abouelleil A."/>
            <person name="Allen A.W."/>
            <person name="Alvarado L."/>
            <person name="Arachchi H.M."/>
            <person name="Berlin A.M."/>
            <person name="Chapman S.B."/>
            <person name="Gainer-Dewar J."/>
            <person name="Goldberg J."/>
            <person name="Griggs A."/>
            <person name="Gujja S."/>
            <person name="Hansen M."/>
            <person name="Howarth C."/>
            <person name="Imamovic A."/>
            <person name="Ireland A."/>
            <person name="Larimer J."/>
            <person name="McCowan C."/>
            <person name="Murphy C."/>
            <person name="Pearson M."/>
            <person name="Poon T.W."/>
            <person name="Priest M."/>
            <person name="Roberts A."/>
            <person name="Saif S."/>
            <person name="Shea T."/>
            <person name="Sisk P."/>
            <person name="Sykes S."/>
            <person name="Wortman J."/>
            <person name="Nusbaum C."/>
            <person name="Birren B."/>
        </authorList>
    </citation>
    <scope>NUCLEOTIDE SEQUENCE [LARGE SCALE GENOMIC DNA]</scope>
    <source>
        <strain evidence="12 13">CBS 606.96</strain>
    </source>
</reference>
<feature type="transmembrane region" description="Helical" evidence="10">
    <location>
        <begin position="766"/>
        <end position="787"/>
    </location>
</feature>
<evidence type="ECO:0000256" key="2">
    <source>
        <dbReference type="ARBA" id="ARBA00006012"/>
    </source>
</evidence>
<dbReference type="GO" id="GO:0005524">
    <property type="term" value="F:ATP binding"/>
    <property type="evidence" value="ECO:0007669"/>
    <property type="project" value="UniProtKB-KW"/>
</dbReference>
<keyword evidence="4 10" id="KW-0812">Transmembrane</keyword>
<keyword evidence="5" id="KW-0547">Nucleotide-binding</keyword>
<dbReference type="GO" id="GO:0016887">
    <property type="term" value="F:ATP hydrolysis activity"/>
    <property type="evidence" value="ECO:0007669"/>
    <property type="project" value="InterPro"/>
</dbReference>
<dbReference type="GO" id="GO:0140359">
    <property type="term" value="F:ABC-type transporter activity"/>
    <property type="evidence" value="ECO:0007669"/>
    <property type="project" value="InterPro"/>
</dbReference>
<dbReference type="CDD" id="cd03233">
    <property type="entry name" value="ABCG_PDR_domain1"/>
    <property type="match status" value="1"/>
</dbReference>
<feature type="transmembrane region" description="Helical" evidence="10">
    <location>
        <begin position="661"/>
        <end position="680"/>
    </location>
</feature>
<keyword evidence="8 10" id="KW-0472">Membrane</keyword>
<feature type="transmembrane region" description="Helical" evidence="10">
    <location>
        <begin position="1325"/>
        <end position="1348"/>
    </location>
</feature>
<feature type="transmembrane region" description="Helical" evidence="10">
    <location>
        <begin position="1205"/>
        <end position="1225"/>
    </location>
</feature>
<dbReference type="Gene3D" id="3.40.50.300">
    <property type="entry name" value="P-loop containing nucleotide triphosphate hydrolases"/>
    <property type="match status" value="2"/>
</dbReference>
<dbReference type="STRING" id="1182542.W9YJQ8"/>
<feature type="transmembrane region" description="Helical" evidence="10">
    <location>
        <begin position="1355"/>
        <end position="1384"/>
    </location>
</feature>
<evidence type="ECO:0000313" key="12">
    <source>
        <dbReference type="EMBL" id="EXJ89900.1"/>
    </source>
</evidence>
<sequence length="1521" mass="169982">MSKHDHDARWPSEGNGEGEGGRDQHQHQSPEPLVTEKNDDAFMVSTETLGESDHSQPQQQPDGEPQEPRFAQLVRTATEVMLDCNPFLDLDQPWLNPTSPQFDKKLWAKTFFHTLKSDPRRYPQRTAGVSFQQLNVSGWSASTDYQKDVANVLLEIPSMLVEAINHRKQKVQILKDFEGLVRNGEMLVVLGRPGSGASTFLKTIAGQVHGLYLDAGSDINYQGVPWDIMHTRYRGEVVYQAETDVHFPYLTVGQTLLFDALAKTPRNRLPGVSRDRHAHILRDVVMAVFGLSHTVNTRVGNDYVRGVSGGERKRVSIAEVALVQSPLQCWDNSTRGLDSATALEFVKTLRLSTELAGSTAIVAIYQASQDAYEVFDKVVLLYEGRQIYFGRTEAAKQYFVDLGFQCPDRQTTADFLTSLTNPAERIVRPGFENKVPRTPDDFARVWQSSRERAQLLQDIAAFNEEFPLHGPSLEEFKESKKAEQAALTPSSSPYTISVPMQIRLCITRGFQRLLGNKAFFLVTVFGNLLISLVLGSVFYNLPGDTGSITSRGTLIYFAILFNALNSALEVFSLYEQRPIVEKQSRYALYHPFSEAISSIVTEMPSKILSTFAFNLPLYFLANLRREPGPFFKFLLFGFTCTMAMSMIFRTIGQTTRTIHQALTPSAFLVLALVIYTGYIVPTSEMQDWLRWINYLDPIAYGYESMMVNEFHGRRFPCAQFVPMGPAYQNVTGLGRACSASGALPGADYVDGGFYIDAVFGYSHGHLWRNLGILIGFICFFTATYLMAAEFIHSERSKGEVLVFRRGHAPKSLIKGKSSARPRDEESADTDTSLAGGEKTLEPADEPKDEPLQTVIPRQTSIFHWRDVCYEVMIKGQPRQLLHDVDGWVKPGTLTALMGASGAGKTTLLDVLASRVTMGVVSGHMLVDGWPRDRSFQRKTGYVQQQDLHLATATVRESLRFCAMLRQPRTVSTEEKYAYVEEIIKLLEMEKYAEAIVGVPGEGLNVEQRKRLTIGVELTAKPDLLLFLDEPTSGLDSQTAWSIAALLRKLSDNGQAILCTIHQPSAMLFQQFDRILLLARGGRTVYFGDIGPESQTLTGYFEQYGARPCEPRENPAEWMLEVIGAAPGATAVRDWPDTWRSSREYAQVRTALLELEANASQQQQQTSATTTTTNTTITEYAAPLWTQMRLCTHRVFQQYWRTPSYIYAKLLLCLATSIFIGASFYHAKVTLQGLQDQMFAIFMIMVILAFLVYQTMPNFVVQRDLYEVRERPSKTYAWPVFMAANIVVELAWNTLAAPLIFFPFYYLVGMQRNAEPAHQVSERGGLMFLLSWCFTLFTATFADLIIAGLPTAEIGAIIALVLFALCLIFCGVLATPAAMPGFWIFMYRVSPLTYLIGGFLSTGLANNAVHCSPLEVSTVQPAPNQTCADYLGPYMQMAGGSLYNPDATADCQFCPVASTNVFLASISADYADRWRNFGIMFAYILFNIAAALGLYWLARVPKRGLGLRQRLGALAKLAKRKS</sequence>
<dbReference type="RefSeq" id="XP_007731297.1">
    <property type="nucleotide sequence ID" value="XM_007733107.1"/>
</dbReference>
<feature type="compositionally biased region" description="Basic and acidic residues" evidence="9">
    <location>
        <begin position="1"/>
        <end position="10"/>
    </location>
</feature>
<feature type="region of interest" description="Disordered" evidence="9">
    <location>
        <begin position="813"/>
        <end position="849"/>
    </location>
</feature>
<feature type="transmembrane region" description="Helical" evidence="10">
    <location>
        <begin position="1237"/>
        <end position="1255"/>
    </location>
</feature>
<keyword evidence="13" id="KW-1185">Reference proteome</keyword>
<dbReference type="PANTHER" id="PTHR19241">
    <property type="entry name" value="ATP-BINDING CASSETTE TRANSPORTER"/>
    <property type="match status" value="1"/>
</dbReference>
<dbReference type="GO" id="GO:0016020">
    <property type="term" value="C:membrane"/>
    <property type="evidence" value="ECO:0007669"/>
    <property type="project" value="UniProtKB-SubCell"/>
</dbReference>
<keyword evidence="7 10" id="KW-1133">Transmembrane helix</keyword>
<organism evidence="12 13">
    <name type="scientific">Capronia epimyces CBS 606.96</name>
    <dbReference type="NCBI Taxonomy" id="1182542"/>
    <lineage>
        <taxon>Eukaryota</taxon>
        <taxon>Fungi</taxon>
        <taxon>Dikarya</taxon>
        <taxon>Ascomycota</taxon>
        <taxon>Pezizomycotina</taxon>
        <taxon>Eurotiomycetes</taxon>
        <taxon>Chaetothyriomycetidae</taxon>
        <taxon>Chaetothyriales</taxon>
        <taxon>Herpotrichiellaceae</taxon>
        <taxon>Capronia</taxon>
    </lineage>
</organism>
<evidence type="ECO:0000256" key="3">
    <source>
        <dbReference type="ARBA" id="ARBA00022448"/>
    </source>
</evidence>
<feature type="transmembrane region" description="Helical" evidence="10">
    <location>
        <begin position="518"/>
        <end position="541"/>
    </location>
</feature>
<evidence type="ECO:0000256" key="5">
    <source>
        <dbReference type="ARBA" id="ARBA00022741"/>
    </source>
</evidence>
<protein>
    <submittedName>
        <fullName evidence="12">ATPase</fullName>
    </submittedName>
</protein>
<evidence type="ECO:0000256" key="8">
    <source>
        <dbReference type="ARBA" id="ARBA00023136"/>
    </source>
</evidence>
<feature type="transmembrane region" description="Helical" evidence="10">
    <location>
        <begin position="553"/>
        <end position="574"/>
    </location>
</feature>
<evidence type="ECO:0000313" key="13">
    <source>
        <dbReference type="Proteomes" id="UP000019478"/>
    </source>
</evidence>
<evidence type="ECO:0000259" key="11">
    <source>
        <dbReference type="PROSITE" id="PS50893"/>
    </source>
</evidence>
<dbReference type="InterPro" id="IPR013525">
    <property type="entry name" value="ABC2_TM"/>
</dbReference>
<dbReference type="GeneID" id="19167097"/>